<dbReference type="RefSeq" id="WP_281093988.1">
    <property type="nucleotide sequence ID" value="NZ_JARYZI010000004.1"/>
</dbReference>
<name>A0ABT6NCR1_9FIRM</name>
<keyword evidence="2" id="KW-1185">Reference proteome</keyword>
<evidence type="ECO:0000313" key="1">
    <source>
        <dbReference type="EMBL" id="MDH8678160.1"/>
    </source>
</evidence>
<accession>A0ABT6NCR1</accession>
<sequence>MDVIQVFIDYRNSIGDRMPLYKSVTDTFEIQRALYPGSHVDIMPSFVIPSVIYMDSFKGTIEFFKKMEIIRGYVETNKAYYKDLEITFIEGDYNLKYDIQPVDLIISQFAGFVGQATKAYLKVGGILLCNDSHGDATLAYCDSDYEFVGVVNANGIIDTENLEKYFKFARSRDIDLEKVRKTMKGPNYKTKADNYIFRKNRT</sequence>
<evidence type="ECO:0000313" key="2">
    <source>
        <dbReference type="Proteomes" id="UP001158045"/>
    </source>
</evidence>
<comment type="caution">
    <text evidence="1">The sequence shown here is derived from an EMBL/GenBank/DDBJ whole genome shotgun (WGS) entry which is preliminary data.</text>
</comment>
<dbReference type="EMBL" id="JARYZI010000004">
    <property type="protein sequence ID" value="MDH8678160.1"/>
    <property type="molecule type" value="Genomic_DNA"/>
</dbReference>
<reference evidence="1 2" key="1">
    <citation type="submission" date="2023-04" db="EMBL/GenBank/DDBJ databases">
        <title>Fusibacter bizertensis strain WBS, isolated from littoral bottom sediments of the Arctic seas - biochemical and genomic analysis.</title>
        <authorList>
            <person name="Brioukhanov A.L."/>
        </authorList>
    </citation>
    <scope>NUCLEOTIDE SEQUENCE [LARGE SCALE GENOMIC DNA]</scope>
    <source>
        <strain evidence="1 2">WBS</strain>
    </source>
</reference>
<dbReference type="Proteomes" id="UP001158045">
    <property type="component" value="Unassembled WGS sequence"/>
</dbReference>
<organism evidence="1 2">
    <name type="scientific">Fusibacter bizertensis</name>
    <dbReference type="NCBI Taxonomy" id="1488331"/>
    <lineage>
        <taxon>Bacteria</taxon>
        <taxon>Bacillati</taxon>
        <taxon>Bacillota</taxon>
        <taxon>Clostridia</taxon>
        <taxon>Eubacteriales</taxon>
        <taxon>Eubacteriales Family XII. Incertae Sedis</taxon>
        <taxon>Fusibacter</taxon>
    </lineage>
</organism>
<gene>
    <name evidence="1" type="ORF">QE109_08375</name>
</gene>
<proteinExistence type="predicted"/>
<protein>
    <submittedName>
        <fullName evidence="1">Uncharacterized protein</fullName>
    </submittedName>
</protein>